<feature type="region of interest" description="Disordered" evidence="2">
    <location>
        <begin position="51"/>
        <end position="90"/>
    </location>
</feature>
<dbReference type="AlphaFoldDB" id="A0A9W8DYL0"/>
<accession>A0A9W8DYL0</accession>
<evidence type="ECO:0000313" key="5">
    <source>
        <dbReference type="Proteomes" id="UP001150569"/>
    </source>
</evidence>
<proteinExistence type="predicted"/>
<name>A0A9W8DYL0_9FUNG</name>
<comment type="caution">
    <text evidence="4">The sequence shown here is derived from an EMBL/GenBank/DDBJ whole genome shotgun (WGS) entry which is preliminary data.</text>
</comment>
<feature type="chain" id="PRO_5040718782" evidence="3">
    <location>
        <begin position="24"/>
        <end position="335"/>
    </location>
</feature>
<feature type="signal peptide" evidence="3">
    <location>
        <begin position="1"/>
        <end position="23"/>
    </location>
</feature>
<keyword evidence="3" id="KW-0732">Signal</keyword>
<feature type="compositionally biased region" description="Basic and acidic residues" evidence="2">
    <location>
        <begin position="180"/>
        <end position="190"/>
    </location>
</feature>
<feature type="region of interest" description="Disordered" evidence="2">
    <location>
        <begin position="158"/>
        <end position="256"/>
    </location>
</feature>
<evidence type="ECO:0000256" key="1">
    <source>
        <dbReference type="SAM" id="Coils"/>
    </source>
</evidence>
<organism evidence="4 5">
    <name type="scientific">Tieghemiomyces parasiticus</name>
    <dbReference type="NCBI Taxonomy" id="78921"/>
    <lineage>
        <taxon>Eukaryota</taxon>
        <taxon>Fungi</taxon>
        <taxon>Fungi incertae sedis</taxon>
        <taxon>Zoopagomycota</taxon>
        <taxon>Kickxellomycotina</taxon>
        <taxon>Dimargaritomycetes</taxon>
        <taxon>Dimargaritales</taxon>
        <taxon>Dimargaritaceae</taxon>
        <taxon>Tieghemiomyces</taxon>
    </lineage>
</organism>
<evidence type="ECO:0000256" key="3">
    <source>
        <dbReference type="SAM" id="SignalP"/>
    </source>
</evidence>
<dbReference type="EMBL" id="JANBPT010000033">
    <property type="protein sequence ID" value="KAJ1929503.1"/>
    <property type="molecule type" value="Genomic_DNA"/>
</dbReference>
<evidence type="ECO:0000313" key="4">
    <source>
        <dbReference type="EMBL" id="KAJ1929503.1"/>
    </source>
</evidence>
<reference evidence="4" key="1">
    <citation type="submission" date="2022-07" db="EMBL/GenBank/DDBJ databases">
        <title>Phylogenomic reconstructions and comparative analyses of Kickxellomycotina fungi.</title>
        <authorList>
            <person name="Reynolds N.K."/>
            <person name="Stajich J.E."/>
            <person name="Barry K."/>
            <person name="Grigoriev I.V."/>
            <person name="Crous P."/>
            <person name="Smith M.E."/>
        </authorList>
    </citation>
    <scope>NUCLEOTIDE SEQUENCE</scope>
    <source>
        <strain evidence="4">RSA 861</strain>
    </source>
</reference>
<feature type="coiled-coil region" evidence="1">
    <location>
        <begin position="260"/>
        <end position="327"/>
    </location>
</feature>
<protein>
    <submittedName>
        <fullName evidence="4">Uncharacterized protein</fullName>
    </submittedName>
</protein>
<keyword evidence="1" id="KW-0175">Coiled coil</keyword>
<keyword evidence="5" id="KW-1185">Reference proteome</keyword>
<feature type="compositionally biased region" description="Basic and acidic residues" evidence="2">
    <location>
        <begin position="245"/>
        <end position="256"/>
    </location>
</feature>
<sequence>MKLTLSPITLLAAVTAVVAPALAGDHYTDHTNGHSSRTYGEYQELRTSPYHADSANHYPGGYQPRAYPQYTPSRSSSIKHAHPSYSGDGSYHRTDALVPGHSYAGTNAMTNQHIANDLNQMLGPEICRFEPNTYKCVEYTRGDANSYLHMKFEQIPDGHSHSHLRQHSSPSFGHSHHHDSRLNHHHESYPSHHHTSSLNHHHESYPSHHHTSSLNHHHESYPSHHQGTHPAPQHGAHHSHPYGHTVEHNAHDHTGPAKEHLTLKDRINSLKEKLAQWKVNRAEKKLEKTDARFHQDEERLQADATELARLEAELAEKEHQHQIQHDQAMAKKYGH</sequence>
<gene>
    <name evidence="4" type="ORF">IWQ60_001115</name>
</gene>
<dbReference type="Proteomes" id="UP001150569">
    <property type="component" value="Unassembled WGS sequence"/>
</dbReference>
<evidence type="ECO:0000256" key="2">
    <source>
        <dbReference type="SAM" id="MobiDB-lite"/>
    </source>
</evidence>